<dbReference type="SMART" id="SM00444">
    <property type="entry name" value="GYF"/>
    <property type="match status" value="1"/>
</dbReference>
<feature type="domain" description="GYF" evidence="2">
    <location>
        <begin position="177"/>
        <end position="225"/>
    </location>
</feature>
<dbReference type="SUPFAM" id="SSF55277">
    <property type="entry name" value="GYF domain"/>
    <property type="match status" value="1"/>
</dbReference>
<dbReference type="STRING" id="418784.A0A2P7YZM2"/>
<dbReference type="InterPro" id="IPR051640">
    <property type="entry name" value="GRB10-interact_GYF"/>
</dbReference>
<dbReference type="VEuPathDB" id="FungiDB:C7M61_001100"/>
<feature type="region of interest" description="Disordered" evidence="1">
    <location>
        <begin position="435"/>
        <end position="462"/>
    </location>
</feature>
<feature type="compositionally biased region" description="Polar residues" evidence="1">
    <location>
        <begin position="570"/>
        <end position="579"/>
    </location>
</feature>
<feature type="region of interest" description="Disordered" evidence="1">
    <location>
        <begin position="475"/>
        <end position="582"/>
    </location>
</feature>
<feature type="region of interest" description="Disordered" evidence="1">
    <location>
        <begin position="698"/>
        <end position="717"/>
    </location>
</feature>
<feature type="compositionally biased region" description="Polar residues" evidence="1">
    <location>
        <begin position="32"/>
        <end position="53"/>
    </location>
</feature>
<dbReference type="PROSITE" id="PS50829">
    <property type="entry name" value="GYF"/>
    <property type="match status" value="1"/>
</dbReference>
<evidence type="ECO:0000256" key="1">
    <source>
        <dbReference type="SAM" id="MobiDB-lite"/>
    </source>
</evidence>
<dbReference type="Pfam" id="PF02213">
    <property type="entry name" value="GYF"/>
    <property type="match status" value="1"/>
</dbReference>
<evidence type="ECO:0000313" key="4">
    <source>
        <dbReference type="Proteomes" id="UP000241107"/>
    </source>
</evidence>
<dbReference type="EMBL" id="PYFQ01000001">
    <property type="protein sequence ID" value="PSK41418.1"/>
    <property type="molecule type" value="Genomic_DNA"/>
</dbReference>
<dbReference type="Gene3D" id="3.30.1490.40">
    <property type="match status" value="1"/>
</dbReference>
<organism evidence="3 4">
    <name type="scientific">Candidozyma pseudohaemuli</name>
    <dbReference type="NCBI Taxonomy" id="418784"/>
    <lineage>
        <taxon>Eukaryota</taxon>
        <taxon>Fungi</taxon>
        <taxon>Dikarya</taxon>
        <taxon>Ascomycota</taxon>
        <taxon>Saccharomycotina</taxon>
        <taxon>Pichiomycetes</taxon>
        <taxon>Metschnikowiaceae</taxon>
        <taxon>Candidozyma</taxon>
    </lineage>
</organism>
<feature type="compositionally biased region" description="Low complexity" evidence="1">
    <location>
        <begin position="708"/>
        <end position="717"/>
    </location>
</feature>
<gene>
    <name evidence="3" type="ORF">C7M61_001100</name>
</gene>
<dbReference type="InterPro" id="IPR003169">
    <property type="entry name" value="GYF"/>
</dbReference>
<feature type="region of interest" description="Disordered" evidence="1">
    <location>
        <begin position="151"/>
        <end position="171"/>
    </location>
</feature>
<dbReference type="GO" id="GO:0005829">
    <property type="term" value="C:cytosol"/>
    <property type="evidence" value="ECO:0007669"/>
    <property type="project" value="TreeGrafter"/>
</dbReference>
<dbReference type="AlphaFoldDB" id="A0A2P7YZM2"/>
<dbReference type="RefSeq" id="XP_024716117.1">
    <property type="nucleotide sequence ID" value="XM_024856518.1"/>
</dbReference>
<proteinExistence type="predicted"/>
<feature type="region of interest" description="Disordered" evidence="1">
    <location>
        <begin position="620"/>
        <end position="640"/>
    </location>
</feature>
<dbReference type="Proteomes" id="UP000241107">
    <property type="component" value="Unassembled WGS sequence"/>
</dbReference>
<feature type="compositionally biased region" description="Basic and acidic residues" evidence="1">
    <location>
        <begin position="547"/>
        <end position="560"/>
    </location>
</feature>
<dbReference type="PANTHER" id="PTHR14445:SF36">
    <property type="entry name" value="FI03272P-RELATED"/>
    <property type="match status" value="1"/>
</dbReference>
<reference evidence="3 4" key="1">
    <citation type="submission" date="2018-03" db="EMBL/GenBank/DDBJ databases">
        <title>Candida pseudohaemulonii genome assembly and annotation.</title>
        <authorList>
            <person name="Munoz J.F."/>
            <person name="Gade L.G."/>
            <person name="Chow N.A."/>
            <person name="Litvintseva A.P."/>
            <person name="Loparev V.N."/>
            <person name="Cuomo C.A."/>
        </authorList>
    </citation>
    <scope>NUCLEOTIDE SEQUENCE [LARGE SCALE GENOMIC DNA]</scope>
    <source>
        <strain evidence="3 4">B12108</strain>
    </source>
</reference>
<sequence length="856" mass="92819">MYVSHTSVNDETTSSPANTNDTRFRKDHSFNDAASSNETPATSSQSFNIPTNKGSKRYPIQDVFNVWYEVKDQVLNQPPASRPQENYKHSVPKEIYHLNLQKQAQGGMLIQPTDTSSQLDQLYQQSQSLNQSIQGSVPSLEDEMAQMSVGKKLAPPPNLAPPERSNSTDQNLVQPENLFWLYLDPSGNEQGPFLGLVMQEWLTDGYLDFDLRIRRAEESNFYPLKQFCEGVKNYVQPFKVPLPDLTGSQQGRDSLQIPNPPLGDTNQQSAFAASNLYSSLLPNGGNLNLGAASMRMSNSNNLFDFMGSRDYPLMNQPNQFSNNQFAIDPVSMNLGQNLGQNLGPNLGQNLGQNLSGSFGQLHMPSLLQQQIQQQQQPNLSRNNSGWGLDTTGGLMGGNPLTPGAVNTNLAGLGNLGPMSPWLSGVQSVSRVNSPFVPSSSLTGSVSAEGSDIAKPQTDDPVLHDIHSSMVTGILNDDDHRRQPAEEPPAEPEQPSEASYEDPTAKMPGAFIPEPEVEEPQPASPQRSVTEVPTEPTEETVPEQQPEPAKEPVKSEVKQEKPALAPWAKKATSSTEQTKPAMTLKEIQALEAARLREEQQIKAEKRQQAALAEAIAISKEEAAAAAAEKPTFNWANNPSQPVVGKKSLAEIQREEAEAAKIKLAANKAAAPAKTSLASSLAASAPKEDNAWTTVVSKKPVPAKKPAPAPVSYSSAAGASTSSISPQMLRAASSTSTNTLTINGNAVREDFLVWARSAMTNLYPSVSKNDLLEIFTTLPMHPDSSQLISETIYSSSATMDGRRFAQEFMKRRQAVEKQVGAGSSENWSAAIVTSADKIPTVDDEGWSTSKTKKKGKKN</sequence>
<feature type="compositionally biased region" description="Polar residues" evidence="1">
    <location>
        <begin position="435"/>
        <end position="447"/>
    </location>
</feature>
<dbReference type="GeneID" id="36564491"/>
<feature type="region of interest" description="Disordered" evidence="1">
    <location>
        <begin position="1"/>
        <end position="55"/>
    </location>
</feature>
<comment type="caution">
    <text evidence="3">The sequence shown here is derived from an EMBL/GenBank/DDBJ whole genome shotgun (WGS) entry which is preliminary data.</text>
</comment>
<feature type="compositionally biased region" description="Polar residues" evidence="1">
    <location>
        <begin position="1"/>
        <end position="21"/>
    </location>
</feature>
<protein>
    <recommendedName>
        <fullName evidence="2">GYF domain-containing protein</fullName>
    </recommendedName>
</protein>
<name>A0A2P7YZM2_9ASCO</name>
<evidence type="ECO:0000313" key="3">
    <source>
        <dbReference type="EMBL" id="PSK41418.1"/>
    </source>
</evidence>
<keyword evidence="4" id="KW-1185">Reference proteome</keyword>
<dbReference type="OrthoDB" id="48509at2759"/>
<dbReference type="PANTHER" id="PTHR14445">
    <property type="entry name" value="GRB10 INTERACTING GYF PROTEIN"/>
    <property type="match status" value="1"/>
</dbReference>
<accession>A0A2P7YZM2</accession>
<dbReference type="InterPro" id="IPR035445">
    <property type="entry name" value="GYF-like_dom_sf"/>
</dbReference>
<evidence type="ECO:0000259" key="2">
    <source>
        <dbReference type="PROSITE" id="PS50829"/>
    </source>
</evidence>